<dbReference type="GO" id="GO:0005886">
    <property type="term" value="C:plasma membrane"/>
    <property type="evidence" value="ECO:0007669"/>
    <property type="project" value="UniProtKB-SubCell"/>
</dbReference>
<evidence type="ECO:0000256" key="2">
    <source>
        <dbReference type="ARBA" id="ARBA00006679"/>
    </source>
</evidence>
<dbReference type="EMBL" id="CP019607">
    <property type="protein sequence ID" value="AQP51680.1"/>
    <property type="molecule type" value="Genomic_DNA"/>
</dbReference>
<evidence type="ECO:0000256" key="6">
    <source>
        <dbReference type="ARBA" id="ARBA00023136"/>
    </source>
</evidence>
<reference evidence="8 9" key="1">
    <citation type="journal article" date="2008" name="Int. J. Syst. Evol. Microbiol.">
        <title>Tessaracoccus flavescens sp. nov., isolated from marine sediment.</title>
        <authorList>
            <person name="Lee D.W."/>
            <person name="Lee S.D."/>
        </authorList>
    </citation>
    <scope>NUCLEOTIDE SEQUENCE [LARGE SCALE GENOMIC DNA]</scope>
    <source>
        <strain evidence="8 9">SST-39T</strain>
    </source>
</reference>
<dbReference type="KEGG" id="tfa:BW733_13460"/>
<evidence type="ECO:0000256" key="3">
    <source>
        <dbReference type="ARBA" id="ARBA00022475"/>
    </source>
</evidence>
<dbReference type="OrthoDB" id="1122432at2"/>
<keyword evidence="3" id="KW-1003">Cell membrane</keyword>
<evidence type="ECO:0000313" key="8">
    <source>
        <dbReference type="EMBL" id="AQP51680.1"/>
    </source>
</evidence>
<gene>
    <name evidence="8" type="ORF">BW733_13460</name>
</gene>
<evidence type="ECO:0008006" key="10">
    <source>
        <dbReference type="Google" id="ProtNLM"/>
    </source>
</evidence>
<dbReference type="RefSeq" id="WP_152024715.1">
    <property type="nucleotide sequence ID" value="NZ_CP019607.1"/>
</dbReference>
<feature type="transmembrane region" description="Helical" evidence="7">
    <location>
        <begin position="35"/>
        <end position="56"/>
    </location>
</feature>
<keyword evidence="6 7" id="KW-0472">Membrane</keyword>
<feature type="transmembrane region" description="Helical" evidence="7">
    <location>
        <begin position="6"/>
        <end position="28"/>
    </location>
</feature>
<name>A0A1Q2CZV5_9ACTN</name>
<feature type="transmembrane region" description="Helical" evidence="7">
    <location>
        <begin position="62"/>
        <end position="83"/>
    </location>
</feature>
<dbReference type="Proteomes" id="UP000188235">
    <property type="component" value="Chromosome"/>
</dbReference>
<proteinExistence type="inferred from homology"/>
<dbReference type="InterPro" id="IPR051907">
    <property type="entry name" value="DoxX-like_oxidoreductase"/>
</dbReference>
<evidence type="ECO:0000256" key="7">
    <source>
        <dbReference type="SAM" id="Phobius"/>
    </source>
</evidence>
<accession>A0A1Q2CZV5</accession>
<dbReference type="STRING" id="399497.BW733_13460"/>
<dbReference type="AlphaFoldDB" id="A0A1Q2CZV5"/>
<comment type="similarity">
    <text evidence="2">Belongs to the DoxX family.</text>
</comment>
<dbReference type="InterPro" id="IPR032808">
    <property type="entry name" value="DoxX"/>
</dbReference>
<keyword evidence="5 7" id="KW-1133">Transmembrane helix</keyword>
<evidence type="ECO:0000256" key="4">
    <source>
        <dbReference type="ARBA" id="ARBA00022692"/>
    </source>
</evidence>
<sequence>MGVPGPAVAGPATTIIELVGGALIILGAGTRIVGAIYTLVMLGAAAIVHLPAGFFVGDGYEFVLVLAGIGAALALTDAGAWSVDRLIGSRRTTPVSPERVDAWPSEKPRRPHLRKVWALSFPGQPLNSHRTSSSKSAGA</sequence>
<protein>
    <recommendedName>
        <fullName evidence="10">DoxX family protein</fullName>
    </recommendedName>
</protein>
<evidence type="ECO:0000256" key="1">
    <source>
        <dbReference type="ARBA" id="ARBA00004651"/>
    </source>
</evidence>
<dbReference type="PANTHER" id="PTHR33452">
    <property type="entry name" value="OXIDOREDUCTASE CATD-RELATED"/>
    <property type="match status" value="1"/>
</dbReference>
<dbReference type="PANTHER" id="PTHR33452:SF1">
    <property type="entry name" value="INNER MEMBRANE PROTEIN YPHA-RELATED"/>
    <property type="match status" value="1"/>
</dbReference>
<evidence type="ECO:0000313" key="9">
    <source>
        <dbReference type="Proteomes" id="UP000188235"/>
    </source>
</evidence>
<comment type="subcellular location">
    <subcellularLocation>
        <location evidence="1">Cell membrane</location>
        <topology evidence="1">Multi-pass membrane protein</topology>
    </subcellularLocation>
</comment>
<evidence type="ECO:0000256" key="5">
    <source>
        <dbReference type="ARBA" id="ARBA00022989"/>
    </source>
</evidence>
<keyword evidence="4 7" id="KW-0812">Transmembrane</keyword>
<dbReference type="Pfam" id="PF07681">
    <property type="entry name" value="DoxX"/>
    <property type="match status" value="1"/>
</dbReference>
<keyword evidence="9" id="KW-1185">Reference proteome</keyword>
<organism evidence="8 9">
    <name type="scientific">Tessaracoccus flavescens</name>
    <dbReference type="NCBI Taxonomy" id="399497"/>
    <lineage>
        <taxon>Bacteria</taxon>
        <taxon>Bacillati</taxon>
        <taxon>Actinomycetota</taxon>
        <taxon>Actinomycetes</taxon>
        <taxon>Propionibacteriales</taxon>
        <taxon>Propionibacteriaceae</taxon>
        <taxon>Tessaracoccus</taxon>
    </lineage>
</organism>